<dbReference type="PaxDb" id="55529-EKX48273"/>
<organism evidence="12">
    <name type="scientific">Guillardia theta (strain CCMP2712)</name>
    <name type="common">Cryptophyte</name>
    <dbReference type="NCBI Taxonomy" id="905079"/>
    <lineage>
        <taxon>Eukaryota</taxon>
        <taxon>Cryptophyceae</taxon>
        <taxon>Pyrenomonadales</taxon>
        <taxon>Geminigeraceae</taxon>
        <taxon>Guillardia</taxon>
    </lineage>
</organism>
<dbReference type="KEGG" id="gtt:GUITHDRAFT_105877"/>
<feature type="transmembrane region" description="Helical" evidence="10">
    <location>
        <begin position="223"/>
        <end position="242"/>
    </location>
</feature>
<dbReference type="Pfam" id="PF02683">
    <property type="entry name" value="DsbD_TM"/>
    <property type="match status" value="1"/>
</dbReference>
<keyword evidence="5" id="KW-0934">Plastid</keyword>
<evidence type="ECO:0000256" key="1">
    <source>
        <dbReference type="ARBA" id="ARBA00004141"/>
    </source>
</evidence>
<dbReference type="PANTHER" id="PTHR31272:SF6">
    <property type="entry name" value="CYTOCHROME C-TYPE BIOGENESIS CCDA-LIKE CHLOROPLASTIC PROTEIN"/>
    <property type="match status" value="1"/>
</dbReference>
<dbReference type="AlphaFoldDB" id="L1JIE3"/>
<comment type="similarity">
    <text evidence="3">Belongs to the DsbD family.</text>
</comment>
<evidence type="ECO:0000313" key="13">
    <source>
        <dbReference type="EnsemblProtists" id="EKX48273"/>
    </source>
</evidence>
<feature type="transmembrane region" description="Helical" evidence="10">
    <location>
        <begin position="73"/>
        <end position="97"/>
    </location>
</feature>
<dbReference type="EMBL" id="JH992986">
    <property type="protein sequence ID" value="EKX48273.1"/>
    <property type="molecule type" value="Genomic_DNA"/>
</dbReference>
<dbReference type="HOGENOM" id="CLU_053225_0_1_1"/>
<dbReference type="EnsemblProtists" id="EKX48273">
    <property type="protein sequence ID" value="EKX48273"/>
    <property type="gene ID" value="GUITHDRAFT_105877"/>
</dbReference>
<gene>
    <name evidence="12" type="ORF">GUITHDRAFT_105877</name>
</gene>
<dbReference type="GeneID" id="17305051"/>
<dbReference type="STRING" id="905079.L1JIE3"/>
<dbReference type="GO" id="GO:0016020">
    <property type="term" value="C:membrane"/>
    <property type="evidence" value="ECO:0007669"/>
    <property type="project" value="UniProtKB-SubCell"/>
</dbReference>
<dbReference type="Proteomes" id="UP000011087">
    <property type="component" value="Unassembled WGS sequence"/>
</dbReference>
<dbReference type="RefSeq" id="XP_005835253.1">
    <property type="nucleotide sequence ID" value="XM_005835196.1"/>
</dbReference>
<reference evidence="14" key="2">
    <citation type="submission" date="2012-11" db="EMBL/GenBank/DDBJ databases">
        <authorList>
            <person name="Kuo A."/>
            <person name="Curtis B.A."/>
            <person name="Tanifuji G."/>
            <person name="Burki F."/>
            <person name="Gruber A."/>
            <person name="Irimia M."/>
            <person name="Maruyama S."/>
            <person name="Arias M.C."/>
            <person name="Ball S.G."/>
            <person name="Gile G.H."/>
            <person name="Hirakawa Y."/>
            <person name="Hopkins J.F."/>
            <person name="Rensing S.A."/>
            <person name="Schmutz J."/>
            <person name="Symeonidi A."/>
            <person name="Elias M."/>
            <person name="Eveleigh R.J."/>
            <person name="Herman E.K."/>
            <person name="Klute M.J."/>
            <person name="Nakayama T."/>
            <person name="Obornik M."/>
            <person name="Reyes-Prieto A."/>
            <person name="Armbrust E.V."/>
            <person name="Aves S.J."/>
            <person name="Beiko R.G."/>
            <person name="Coutinho P."/>
            <person name="Dacks J.B."/>
            <person name="Durnford D.G."/>
            <person name="Fast N.M."/>
            <person name="Green B.R."/>
            <person name="Grisdale C."/>
            <person name="Hempe F."/>
            <person name="Henrissat B."/>
            <person name="Hoppner M.P."/>
            <person name="Ishida K.-I."/>
            <person name="Kim E."/>
            <person name="Koreny L."/>
            <person name="Kroth P.G."/>
            <person name="Liu Y."/>
            <person name="Malik S.-B."/>
            <person name="Maier U.G."/>
            <person name="McRose D."/>
            <person name="Mock T."/>
            <person name="Neilson J.A."/>
            <person name="Onodera N.T."/>
            <person name="Poole A.M."/>
            <person name="Pritham E.J."/>
            <person name="Richards T.A."/>
            <person name="Rocap G."/>
            <person name="Roy S.W."/>
            <person name="Sarai C."/>
            <person name="Schaack S."/>
            <person name="Shirato S."/>
            <person name="Slamovits C.H."/>
            <person name="Spencer D.F."/>
            <person name="Suzuki S."/>
            <person name="Worden A.Z."/>
            <person name="Zauner S."/>
            <person name="Barry K."/>
            <person name="Bell C."/>
            <person name="Bharti A.K."/>
            <person name="Crow J.A."/>
            <person name="Grimwood J."/>
            <person name="Kramer R."/>
            <person name="Lindquist E."/>
            <person name="Lucas S."/>
            <person name="Salamov A."/>
            <person name="McFadden G.I."/>
            <person name="Lane C.E."/>
            <person name="Keeling P.J."/>
            <person name="Gray M.W."/>
            <person name="Grigoriev I.V."/>
            <person name="Archibald J.M."/>
        </authorList>
    </citation>
    <scope>NUCLEOTIDE SEQUENCE</scope>
    <source>
        <strain evidence="14">CCMP2712</strain>
    </source>
</reference>
<keyword evidence="7" id="KW-0201">Cytochrome c-type biogenesis</keyword>
<dbReference type="InterPro" id="IPR003834">
    <property type="entry name" value="Cyt_c_assmbl_TM_dom"/>
</dbReference>
<comment type="subcellular location">
    <subcellularLocation>
        <location evidence="1">Membrane</location>
        <topology evidence="1">Multi-pass membrane protein</topology>
    </subcellularLocation>
    <subcellularLocation>
        <location evidence="2">Plastid</location>
        <location evidence="2">Chloroplast</location>
    </subcellularLocation>
</comment>
<dbReference type="GO" id="GO:0009507">
    <property type="term" value="C:chloroplast"/>
    <property type="evidence" value="ECO:0007669"/>
    <property type="project" value="UniProtKB-SubCell"/>
</dbReference>
<sequence>MQLDVSSTLFSIEQTMTSVVSNELTHISPTSTFVMLLAGILTSLTPCALSTLPFIVGYIGGVDERRSPIVPSAAFSLGFATSLCMLGLGAALFGSVYGATSSGPLQETFAIVSSALFVVMGLALLDILPLPSLISAPKIDETSRDNPAQAVVRAYIFGISVAFVSSPCATPVLASLLTFIANNKTDPSVGAVLLLAYSIGYTSPVFAAGLTTQFMKSLVGMKANFRWFTPLSGSMLIAYGTYEAVNRIFPA</sequence>
<dbReference type="PANTHER" id="PTHR31272">
    <property type="entry name" value="CYTOCHROME C-TYPE BIOGENESIS PROTEIN HI_1454-RELATED"/>
    <property type="match status" value="1"/>
</dbReference>
<dbReference type="GO" id="GO:0017004">
    <property type="term" value="P:cytochrome complex assembly"/>
    <property type="evidence" value="ECO:0007669"/>
    <property type="project" value="UniProtKB-KW"/>
</dbReference>
<feature type="transmembrane region" description="Helical" evidence="10">
    <location>
        <begin position="109"/>
        <end position="134"/>
    </location>
</feature>
<evidence type="ECO:0000259" key="11">
    <source>
        <dbReference type="Pfam" id="PF02683"/>
    </source>
</evidence>
<evidence type="ECO:0000313" key="12">
    <source>
        <dbReference type="EMBL" id="EKX48273.1"/>
    </source>
</evidence>
<name>L1JIE3_GUITC</name>
<keyword evidence="4" id="KW-0150">Chloroplast</keyword>
<keyword evidence="14" id="KW-1185">Reference proteome</keyword>
<feature type="domain" description="Cytochrome C biogenesis protein transmembrane" evidence="11">
    <location>
        <begin position="33"/>
        <end position="213"/>
    </location>
</feature>
<dbReference type="OrthoDB" id="40974at2759"/>
<reference evidence="12 14" key="1">
    <citation type="journal article" date="2012" name="Nature">
        <title>Algal genomes reveal evolutionary mosaicism and the fate of nucleomorphs.</title>
        <authorList>
            <consortium name="DOE Joint Genome Institute"/>
            <person name="Curtis B.A."/>
            <person name="Tanifuji G."/>
            <person name="Burki F."/>
            <person name="Gruber A."/>
            <person name="Irimia M."/>
            <person name="Maruyama S."/>
            <person name="Arias M.C."/>
            <person name="Ball S.G."/>
            <person name="Gile G.H."/>
            <person name="Hirakawa Y."/>
            <person name="Hopkins J.F."/>
            <person name="Kuo A."/>
            <person name="Rensing S.A."/>
            <person name="Schmutz J."/>
            <person name="Symeonidi A."/>
            <person name="Elias M."/>
            <person name="Eveleigh R.J."/>
            <person name="Herman E.K."/>
            <person name="Klute M.J."/>
            <person name="Nakayama T."/>
            <person name="Obornik M."/>
            <person name="Reyes-Prieto A."/>
            <person name="Armbrust E.V."/>
            <person name="Aves S.J."/>
            <person name="Beiko R.G."/>
            <person name="Coutinho P."/>
            <person name="Dacks J.B."/>
            <person name="Durnford D.G."/>
            <person name="Fast N.M."/>
            <person name="Green B.R."/>
            <person name="Grisdale C.J."/>
            <person name="Hempel F."/>
            <person name="Henrissat B."/>
            <person name="Hoppner M.P."/>
            <person name="Ishida K."/>
            <person name="Kim E."/>
            <person name="Koreny L."/>
            <person name="Kroth P.G."/>
            <person name="Liu Y."/>
            <person name="Malik S.B."/>
            <person name="Maier U.G."/>
            <person name="McRose D."/>
            <person name="Mock T."/>
            <person name="Neilson J.A."/>
            <person name="Onodera N.T."/>
            <person name="Poole A.M."/>
            <person name="Pritham E.J."/>
            <person name="Richards T.A."/>
            <person name="Rocap G."/>
            <person name="Roy S.W."/>
            <person name="Sarai C."/>
            <person name="Schaack S."/>
            <person name="Shirato S."/>
            <person name="Slamovits C.H."/>
            <person name="Spencer D.F."/>
            <person name="Suzuki S."/>
            <person name="Worden A.Z."/>
            <person name="Zauner S."/>
            <person name="Barry K."/>
            <person name="Bell C."/>
            <person name="Bharti A.K."/>
            <person name="Crow J.A."/>
            <person name="Grimwood J."/>
            <person name="Kramer R."/>
            <person name="Lindquist E."/>
            <person name="Lucas S."/>
            <person name="Salamov A."/>
            <person name="McFadden G.I."/>
            <person name="Lane C.E."/>
            <person name="Keeling P.J."/>
            <person name="Gray M.W."/>
            <person name="Grigoriev I.V."/>
            <person name="Archibald J.M."/>
        </authorList>
    </citation>
    <scope>NUCLEOTIDE SEQUENCE</scope>
    <source>
        <strain evidence="12 14">CCMP2712</strain>
    </source>
</reference>
<protein>
    <recommendedName>
        <fullName evidence="11">Cytochrome C biogenesis protein transmembrane domain-containing protein</fullName>
    </recommendedName>
</protein>
<evidence type="ECO:0000256" key="4">
    <source>
        <dbReference type="ARBA" id="ARBA00022528"/>
    </source>
</evidence>
<evidence type="ECO:0000256" key="5">
    <source>
        <dbReference type="ARBA" id="ARBA00022640"/>
    </source>
</evidence>
<evidence type="ECO:0000313" key="14">
    <source>
        <dbReference type="Proteomes" id="UP000011087"/>
    </source>
</evidence>
<dbReference type="eggNOG" id="ENOG502QR2K">
    <property type="taxonomic scope" value="Eukaryota"/>
</dbReference>
<keyword evidence="8 10" id="KW-1133">Transmembrane helix</keyword>
<dbReference type="OMA" id="YLCFLAG"/>
<evidence type="ECO:0000256" key="2">
    <source>
        <dbReference type="ARBA" id="ARBA00004229"/>
    </source>
</evidence>
<proteinExistence type="inferred from homology"/>
<evidence type="ECO:0000256" key="6">
    <source>
        <dbReference type="ARBA" id="ARBA00022692"/>
    </source>
</evidence>
<keyword evidence="6 10" id="KW-0812">Transmembrane</keyword>
<evidence type="ECO:0000256" key="7">
    <source>
        <dbReference type="ARBA" id="ARBA00022748"/>
    </source>
</evidence>
<feature type="transmembrane region" description="Helical" evidence="10">
    <location>
        <begin position="155"/>
        <end position="180"/>
    </location>
</feature>
<evidence type="ECO:0000256" key="8">
    <source>
        <dbReference type="ARBA" id="ARBA00022989"/>
    </source>
</evidence>
<evidence type="ECO:0000256" key="10">
    <source>
        <dbReference type="SAM" id="Phobius"/>
    </source>
</evidence>
<evidence type="ECO:0000256" key="3">
    <source>
        <dbReference type="ARBA" id="ARBA00006143"/>
    </source>
</evidence>
<evidence type="ECO:0000256" key="9">
    <source>
        <dbReference type="ARBA" id="ARBA00023136"/>
    </source>
</evidence>
<keyword evidence="9 10" id="KW-0472">Membrane</keyword>
<feature type="transmembrane region" description="Helical" evidence="10">
    <location>
        <begin position="33"/>
        <end position="61"/>
    </location>
</feature>
<accession>L1JIE3</accession>
<dbReference type="InterPro" id="IPR051790">
    <property type="entry name" value="Cytochrome_c-biogenesis_DsbD"/>
</dbReference>
<feature type="transmembrane region" description="Helical" evidence="10">
    <location>
        <begin position="192"/>
        <end position="211"/>
    </location>
</feature>
<reference evidence="13" key="3">
    <citation type="submission" date="2016-03" db="UniProtKB">
        <authorList>
            <consortium name="EnsemblProtists"/>
        </authorList>
    </citation>
    <scope>IDENTIFICATION</scope>
</reference>